<comment type="caution">
    <text evidence="10">The sequence shown here is derived from an EMBL/GenBank/DDBJ whole genome shotgun (WGS) entry which is preliminary data.</text>
</comment>
<keyword evidence="3 5" id="KW-0560">Oxidoreductase</keyword>
<dbReference type="UniPathway" id="UPA00098">
    <property type="reaction ID" value="UER00361"/>
</dbReference>
<comment type="subcellular location">
    <subcellularLocation>
        <location evidence="5">Cytoplasm</location>
    </subcellularLocation>
</comment>
<evidence type="ECO:0000256" key="4">
    <source>
        <dbReference type="ARBA" id="ARBA00058118"/>
    </source>
</evidence>
<dbReference type="SUPFAM" id="SSF51735">
    <property type="entry name" value="NAD(P)-binding Rossmann-fold domains"/>
    <property type="match status" value="1"/>
</dbReference>
<dbReference type="InterPro" id="IPR028939">
    <property type="entry name" value="P5C_Rdtase_cat_N"/>
</dbReference>
<comment type="catalytic activity">
    <reaction evidence="5">
        <text>L-proline + NADP(+) = (S)-1-pyrroline-5-carboxylate + NADPH + 2 H(+)</text>
        <dbReference type="Rhea" id="RHEA:14109"/>
        <dbReference type="ChEBI" id="CHEBI:15378"/>
        <dbReference type="ChEBI" id="CHEBI:17388"/>
        <dbReference type="ChEBI" id="CHEBI:57783"/>
        <dbReference type="ChEBI" id="CHEBI:58349"/>
        <dbReference type="ChEBI" id="CHEBI:60039"/>
        <dbReference type="EC" id="1.5.1.2"/>
    </reaction>
</comment>
<feature type="domain" description="Pyrroline-5-carboxylate reductase dimerisation" evidence="9">
    <location>
        <begin position="167"/>
        <end position="262"/>
    </location>
</feature>
<dbReference type="InterPro" id="IPR036291">
    <property type="entry name" value="NAD(P)-bd_dom_sf"/>
</dbReference>
<keyword evidence="5" id="KW-0963">Cytoplasm</keyword>
<evidence type="ECO:0000256" key="6">
    <source>
        <dbReference type="NCBIfam" id="TIGR00112"/>
    </source>
</evidence>
<dbReference type="FunFam" id="1.10.3730.10:FF:000001">
    <property type="entry name" value="Pyrroline-5-carboxylate reductase"/>
    <property type="match status" value="1"/>
</dbReference>
<dbReference type="EC" id="1.5.1.2" evidence="5 6"/>
<evidence type="ECO:0000256" key="1">
    <source>
        <dbReference type="ARBA" id="ARBA00005525"/>
    </source>
</evidence>
<keyword evidence="11" id="KW-1185">Reference proteome</keyword>
<dbReference type="NCBIfam" id="TIGR00112">
    <property type="entry name" value="proC"/>
    <property type="match status" value="1"/>
</dbReference>
<comment type="catalytic activity">
    <reaction evidence="5">
        <text>L-proline + NAD(+) = (S)-1-pyrroline-5-carboxylate + NADH + 2 H(+)</text>
        <dbReference type="Rhea" id="RHEA:14105"/>
        <dbReference type="ChEBI" id="CHEBI:15378"/>
        <dbReference type="ChEBI" id="CHEBI:17388"/>
        <dbReference type="ChEBI" id="CHEBI:57540"/>
        <dbReference type="ChEBI" id="CHEBI:57945"/>
        <dbReference type="ChEBI" id="CHEBI:60039"/>
        <dbReference type="EC" id="1.5.1.2"/>
    </reaction>
</comment>
<dbReference type="AlphaFoldDB" id="A0A6N6NP15"/>
<organism evidence="10 11">
    <name type="scientific">Ellagibacter isourolithinifaciens</name>
    <dbReference type="NCBI Taxonomy" id="2137581"/>
    <lineage>
        <taxon>Bacteria</taxon>
        <taxon>Bacillati</taxon>
        <taxon>Actinomycetota</taxon>
        <taxon>Coriobacteriia</taxon>
        <taxon>Eggerthellales</taxon>
        <taxon>Eggerthellaceae</taxon>
        <taxon>Ellagibacter</taxon>
    </lineage>
</organism>
<dbReference type="PIRSF" id="PIRSF000193">
    <property type="entry name" value="Pyrrol-5-carb_rd"/>
    <property type="match status" value="1"/>
</dbReference>
<evidence type="ECO:0000313" key="11">
    <source>
        <dbReference type="Proteomes" id="UP000468668"/>
    </source>
</evidence>
<sequence length="264" mass="27501">MMDARSARIGFIGFGNMASAMAKGLIECAGIEGSRICACAAHFDSLEKRCKPLGVRAFKSPAEVVENCDLVVISVKPYLVGEVLSPVREALREKAVISVAAGLLFDFYEDLLGEGSRHLSTIPNTPIAIGKGVISCEERHTLDVDEWETFVGLFSPIALIEVLPGHLLSVASALAGCGPAFAAMFLEALADGGVKNGLPRQTAYRLAAQMMAGTAELHLATGTHPGAMKDAVCSPGGTTIKGVAALENAGMRGAVMRAVDATLS</sequence>
<dbReference type="PANTHER" id="PTHR11645">
    <property type="entry name" value="PYRROLINE-5-CARBOXYLATE REDUCTASE"/>
    <property type="match status" value="1"/>
</dbReference>
<dbReference type="SUPFAM" id="SSF48179">
    <property type="entry name" value="6-phosphogluconate dehydrogenase C-terminal domain-like"/>
    <property type="match status" value="1"/>
</dbReference>
<proteinExistence type="inferred from homology"/>
<protein>
    <recommendedName>
        <fullName evidence="5 6">Pyrroline-5-carboxylate reductase</fullName>
        <shortName evidence="5">P5C reductase</shortName>
        <shortName evidence="5">P5CR</shortName>
        <ecNumber evidence="5 6">1.5.1.2</ecNumber>
    </recommendedName>
    <alternativeName>
        <fullName evidence="5">PCA reductase</fullName>
    </alternativeName>
</protein>
<dbReference type="InterPro" id="IPR000304">
    <property type="entry name" value="Pyrroline-COOH_reductase"/>
</dbReference>
<feature type="binding site" evidence="7">
    <location>
        <begin position="12"/>
        <end position="17"/>
    </location>
    <ligand>
        <name>NADP(+)</name>
        <dbReference type="ChEBI" id="CHEBI:58349"/>
    </ligand>
</feature>
<keyword evidence="5" id="KW-0028">Amino-acid biosynthesis</keyword>
<dbReference type="Pfam" id="PF14748">
    <property type="entry name" value="P5CR_dimer"/>
    <property type="match status" value="1"/>
</dbReference>
<dbReference type="Gene3D" id="1.10.3730.10">
    <property type="entry name" value="ProC C-terminal domain-like"/>
    <property type="match status" value="1"/>
</dbReference>
<keyword evidence="5" id="KW-0641">Proline biosynthesis</keyword>
<evidence type="ECO:0000259" key="8">
    <source>
        <dbReference type="Pfam" id="PF03807"/>
    </source>
</evidence>
<evidence type="ECO:0000256" key="3">
    <source>
        <dbReference type="ARBA" id="ARBA00023002"/>
    </source>
</evidence>
<evidence type="ECO:0000256" key="5">
    <source>
        <dbReference type="HAMAP-Rule" id="MF_01925"/>
    </source>
</evidence>
<feature type="domain" description="Pyrroline-5-carboxylate reductase catalytic N-terminal" evidence="8">
    <location>
        <begin position="8"/>
        <end position="102"/>
    </location>
</feature>
<comment type="similarity">
    <text evidence="1 5">Belongs to the pyrroline-5-carboxylate reductase family.</text>
</comment>
<dbReference type="GO" id="GO:0055129">
    <property type="term" value="P:L-proline biosynthetic process"/>
    <property type="evidence" value="ECO:0007669"/>
    <property type="project" value="UniProtKB-UniRule"/>
</dbReference>
<dbReference type="Proteomes" id="UP000468668">
    <property type="component" value="Unassembled WGS sequence"/>
</dbReference>
<evidence type="ECO:0000259" key="9">
    <source>
        <dbReference type="Pfam" id="PF14748"/>
    </source>
</evidence>
<dbReference type="InterPro" id="IPR029036">
    <property type="entry name" value="P5CR_dimer"/>
</dbReference>
<dbReference type="GO" id="GO:0005737">
    <property type="term" value="C:cytoplasm"/>
    <property type="evidence" value="ECO:0007669"/>
    <property type="project" value="UniProtKB-SubCell"/>
</dbReference>
<keyword evidence="2 5" id="KW-0521">NADP</keyword>
<evidence type="ECO:0000256" key="2">
    <source>
        <dbReference type="ARBA" id="ARBA00022857"/>
    </source>
</evidence>
<dbReference type="Pfam" id="PF03807">
    <property type="entry name" value="F420_oxidored"/>
    <property type="match status" value="1"/>
</dbReference>
<dbReference type="EMBL" id="WAJR01000010">
    <property type="protein sequence ID" value="KAB1640663.1"/>
    <property type="molecule type" value="Genomic_DNA"/>
</dbReference>
<gene>
    <name evidence="5 10" type="primary">proC</name>
    <name evidence="10" type="ORF">F8C90_05710</name>
</gene>
<name>A0A6N6NP15_9ACTN</name>
<accession>A0A6N6NP15</accession>
<comment type="function">
    <text evidence="4 5">Catalyzes the reduction of 1-pyrroline-5-carboxylate (PCA) to L-proline.</text>
</comment>
<dbReference type="HAMAP" id="MF_01925">
    <property type="entry name" value="P5C_reductase"/>
    <property type="match status" value="1"/>
</dbReference>
<comment type="pathway">
    <text evidence="5">Amino-acid biosynthesis; L-proline biosynthesis; L-proline from L-glutamate 5-semialdehyde: step 1/1.</text>
</comment>
<dbReference type="GO" id="GO:0004735">
    <property type="term" value="F:pyrroline-5-carboxylate reductase activity"/>
    <property type="evidence" value="ECO:0007669"/>
    <property type="project" value="UniProtKB-UniRule"/>
</dbReference>
<dbReference type="OrthoDB" id="9805754at2"/>
<evidence type="ECO:0000256" key="7">
    <source>
        <dbReference type="PIRSR" id="PIRSR000193-1"/>
    </source>
</evidence>
<evidence type="ECO:0000313" key="10">
    <source>
        <dbReference type="EMBL" id="KAB1640663.1"/>
    </source>
</evidence>
<dbReference type="Gene3D" id="3.40.50.720">
    <property type="entry name" value="NAD(P)-binding Rossmann-like Domain"/>
    <property type="match status" value="1"/>
</dbReference>
<dbReference type="PANTHER" id="PTHR11645:SF0">
    <property type="entry name" value="PYRROLINE-5-CARBOXYLATE REDUCTASE 3"/>
    <property type="match status" value="1"/>
</dbReference>
<dbReference type="InterPro" id="IPR008927">
    <property type="entry name" value="6-PGluconate_DH-like_C_sf"/>
</dbReference>
<reference evidence="10 11" key="1">
    <citation type="submission" date="2019-09" db="EMBL/GenBank/DDBJ databases">
        <title>Whole genome shotgun sequencing (WGS) of Ellagibacter isourolithinifaciens DSM 104140(T) and Adlercreutzia muris DSM 29508(T).</title>
        <authorList>
            <person name="Stoll D.A."/>
            <person name="Danylec N."/>
            <person name="Huch M."/>
        </authorList>
    </citation>
    <scope>NUCLEOTIDE SEQUENCE [LARGE SCALE GENOMIC DNA]</scope>
    <source>
        <strain evidence="10 11">DSM 104140</strain>
    </source>
</reference>